<dbReference type="Proteomes" id="UP000521872">
    <property type="component" value="Unassembled WGS sequence"/>
</dbReference>
<comment type="caution">
    <text evidence="2">The sequence shown here is derived from an EMBL/GenBank/DDBJ whole genome shotgun (WGS) entry which is preliminary data.</text>
</comment>
<feature type="compositionally biased region" description="Pro residues" evidence="1">
    <location>
        <begin position="78"/>
        <end position="87"/>
    </location>
</feature>
<feature type="compositionally biased region" description="Basic and acidic residues" evidence="1">
    <location>
        <begin position="285"/>
        <end position="299"/>
    </location>
</feature>
<feature type="compositionally biased region" description="Polar residues" evidence="1">
    <location>
        <begin position="183"/>
        <end position="196"/>
    </location>
</feature>
<accession>A0A8H4VNV0</accession>
<feature type="compositionally biased region" description="Pro residues" evidence="1">
    <location>
        <begin position="261"/>
        <end position="275"/>
    </location>
</feature>
<evidence type="ECO:0000313" key="2">
    <source>
        <dbReference type="EMBL" id="KAF4614925.1"/>
    </source>
</evidence>
<keyword evidence="3" id="KW-1185">Reference proteome</keyword>
<feature type="compositionally biased region" description="Basic residues" evidence="1">
    <location>
        <begin position="89"/>
        <end position="100"/>
    </location>
</feature>
<gene>
    <name evidence="2" type="ORF">D9613_002582</name>
</gene>
<feature type="compositionally biased region" description="Basic and acidic residues" evidence="1">
    <location>
        <begin position="116"/>
        <end position="137"/>
    </location>
</feature>
<feature type="region of interest" description="Disordered" evidence="1">
    <location>
        <begin position="36"/>
        <end position="218"/>
    </location>
</feature>
<feature type="region of interest" description="Disordered" evidence="1">
    <location>
        <begin position="257"/>
        <end position="323"/>
    </location>
</feature>
<proteinExistence type="predicted"/>
<evidence type="ECO:0000313" key="3">
    <source>
        <dbReference type="Proteomes" id="UP000521872"/>
    </source>
</evidence>
<sequence length="409" mass="45658">MTEYTTSPQAIYEYMNARERTARWVQQFTPYDQELYSPSVPPSVLEGMIPSSPPSEADSCHSTPPKMILRYNDGRPDIPIPQVPPSPRRYQRPSHSRSHTHSYDHVPNHAGSGSSRDTHQSYSRHREPDSAVPEEIRILPSYGAVPASSSSSRPSHTRSKSVPRRPERPIEQEPEVPYVPQHHPSQASYYGSQNPQSAPPHQHGFAQPSHGWPRQGHAKHHPAIIYAPSHHAQRPHYAPPAMFHHPPQMGPNGMIYSHSAPPVPGQYPPAYPAPYPSTGSHRHASSHDMRTSDNRDHMRSLGRSTRHPAESAETLGSEKSDSTYYVLPSHGQKVHVINPSPENSIMTATSTTKSPTSPYGPTSNEKKPFFQRIFNFHMFSSAGSSKGSSNGVRRLRRRHSIGYGDEIGR</sequence>
<reference evidence="2 3" key="1">
    <citation type="submission" date="2019-12" db="EMBL/GenBank/DDBJ databases">
        <authorList>
            <person name="Floudas D."/>
            <person name="Bentzer J."/>
            <person name="Ahren D."/>
            <person name="Johansson T."/>
            <person name="Persson P."/>
            <person name="Tunlid A."/>
        </authorList>
    </citation>
    <scope>NUCLEOTIDE SEQUENCE [LARGE SCALE GENOMIC DNA]</scope>
    <source>
        <strain evidence="2 3">CBS 102.39</strain>
    </source>
</reference>
<evidence type="ECO:0000256" key="1">
    <source>
        <dbReference type="SAM" id="MobiDB-lite"/>
    </source>
</evidence>
<protein>
    <submittedName>
        <fullName evidence="2">Uncharacterized protein</fullName>
    </submittedName>
</protein>
<dbReference type="EMBL" id="JAACJL010000044">
    <property type="protein sequence ID" value="KAF4614925.1"/>
    <property type="molecule type" value="Genomic_DNA"/>
</dbReference>
<dbReference type="AlphaFoldDB" id="A0A8H4VNV0"/>
<organism evidence="2 3">
    <name type="scientific">Agrocybe pediades</name>
    <dbReference type="NCBI Taxonomy" id="84607"/>
    <lineage>
        <taxon>Eukaryota</taxon>
        <taxon>Fungi</taxon>
        <taxon>Dikarya</taxon>
        <taxon>Basidiomycota</taxon>
        <taxon>Agaricomycotina</taxon>
        <taxon>Agaricomycetes</taxon>
        <taxon>Agaricomycetidae</taxon>
        <taxon>Agaricales</taxon>
        <taxon>Agaricineae</taxon>
        <taxon>Strophariaceae</taxon>
        <taxon>Agrocybe</taxon>
    </lineage>
</organism>
<name>A0A8H4VNV0_9AGAR</name>